<dbReference type="InterPro" id="IPR005036">
    <property type="entry name" value="CBM21_dom"/>
</dbReference>
<protein>
    <submittedName>
        <fullName evidence="3">Glycogen-binding subunit 76A</fullName>
    </submittedName>
</protein>
<evidence type="ECO:0000259" key="2">
    <source>
        <dbReference type="PROSITE" id="PS51159"/>
    </source>
</evidence>
<evidence type="ECO:0000313" key="4">
    <source>
        <dbReference type="Proteomes" id="UP001174909"/>
    </source>
</evidence>
<dbReference type="GO" id="GO:0005979">
    <property type="term" value="P:regulation of glycogen biosynthetic process"/>
    <property type="evidence" value="ECO:0007669"/>
    <property type="project" value="TreeGrafter"/>
</dbReference>
<evidence type="ECO:0000313" key="3">
    <source>
        <dbReference type="EMBL" id="CAI8031389.1"/>
    </source>
</evidence>
<accession>A0AA35WSN5</accession>
<feature type="region of interest" description="Disordered" evidence="1">
    <location>
        <begin position="155"/>
        <end position="182"/>
    </location>
</feature>
<dbReference type="GO" id="GO:0008157">
    <property type="term" value="F:protein phosphatase 1 binding"/>
    <property type="evidence" value="ECO:0007669"/>
    <property type="project" value="TreeGrafter"/>
</dbReference>
<keyword evidence="4" id="KW-1185">Reference proteome</keyword>
<evidence type="ECO:0000256" key="1">
    <source>
        <dbReference type="SAM" id="MobiDB-lite"/>
    </source>
</evidence>
<dbReference type="Gene3D" id="2.60.40.2440">
    <property type="entry name" value="Carbohydrate binding type-21 domain"/>
    <property type="match status" value="1"/>
</dbReference>
<sequence>MHSSTSAFSRFNHSTRRAVAPQNDIQSPPFSLEGIALLLDRGSPTDDLAYLTADYYSTSSAIVRTSGETSWDGRPFQKSRSFPKVKRDGSLKSCVQNEKLLRRTKSVRFADTQGLPLIEAIHQLSVEDSSYTENKIVPYSENCEFQPVQLVSCRQRKESNNQPRQTSAKQVVSPKPTTKPPHSLLVLEPTTPPPLVSPPPVMPVIRQLSPPAPASSGRRVFRFGQPGSEPGFYDRVNRECIVLESVRDEPRMIRGVIRVLNIAFHKEVMVRWSHDRWRSYHDTSAVFSANDGHTDRFTFELPANGEDIEFALRYKCDREEYWDSNRGKNYSVVSS</sequence>
<organism evidence="3 4">
    <name type="scientific">Geodia barretti</name>
    <name type="common">Barrett's horny sponge</name>
    <dbReference type="NCBI Taxonomy" id="519541"/>
    <lineage>
        <taxon>Eukaryota</taxon>
        <taxon>Metazoa</taxon>
        <taxon>Porifera</taxon>
        <taxon>Demospongiae</taxon>
        <taxon>Heteroscleromorpha</taxon>
        <taxon>Tetractinellida</taxon>
        <taxon>Astrophorina</taxon>
        <taxon>Geodiidae</taxon>
        <taxon>Geodia</taxon>
    </lineage>
</organism>
<dbReference type="PANTHER" id="PTHR12307:SF36">
    <property type="entry name" value="GLYCOGEN-BINDING SUBUNIT 76A"/>
    <property type="match status" value="1"/>
</dbReference>
<dbReference type="InterPro" id="IPR038175">
    <property type="entry name" value="CBM21_dom_sf"/>
</dbReference>
<gene>
    <name evidence="3" type="ORF">GBAR_LOCUS17822</name>
</gene>
<dbReference type="Pfam" id="PF03370">
    <property type="entry name" value="CBM_21"/>
    <property type="match status" value="1"/>
</dbReference>
<dbReference type="InterPro" id="IPR050782">
    <property type="entry name" value="PP1_regulatory_subunit_3"/>
</dbReference>
<feature type="domain" description="CBM21" evidence="2">
    <location>
        <begin position="233"/>
        <end position="333"/>
    </location>
</feature>
<dbReference type="PROSITE" id="PS51159">
    <property type="entry name" value="CBM21"/>
    <property type="match status" value="1"/>
</dbReference>
<dbReference type="EMBL" id="CASHTH010002534">
    <property type="protein sequence ID" value="CAI8031389.1"/>
    <property type="molecule type" value="Genomic_DNA"/>
</dbReference>
<comment type="caution">
    <text evidence="3">The sequence shown here is derived from an EMBL/GenBank/DDBJ whole genome shotgun (WGS) entry which is preliminary data.</text>
</comment>
<dbReference type="Proteomes" id="UP001174909">
    <property type="component" value="Unassembled WGS sequence"/>
</dbReference>
<proteinExistence type="predicted"/>
<name>A0AA35WSN5_GEOBA</name>
<feature type="compositionally biased region" description="Polar residues" evidence="1">
    <location>
        <begin position="160"/>
        <end position="170"/>
    </location>
</feature>
<dbReference type="PANTHER" id="PTHR12307">
    <property type="entry name" value="PROTEIN PHOSPHATASE 1 REGULATORY SUBUNIT"/>
    <property type="match status" value="1"/>
</dbReference>
<dbReference type="AlphaFoldDB" id="A0AA35WSN5"/>
<dbReference type="GO" id="GO:0000164">
    <property type="term" value="C:protein phosphatase type 1 complex"/>
    <property type="evidence" value="ECO:0007669"/>
    <property type="project" value="TreeGrafter"/>
</dbReference>
<reference evidence="3" key="1">
    <citation type="submission" date="2023-03" db="EMBL/GenBank/DDBJ databases">
        <authorList>
            <person name="Steffen K."/>
            <person name="Cardenas P."/>
        </authorList>
    </citation>
    <scope>NUCLEOTIDE SEQUENCE</scope>
</reference>
<dbReference type="GO" id="GO:2001069">
    <property type="term" value="F:glycogen binding"/>
    <property type="evidence" value="ECO:0007669"/>
    <property type="project" value="TreeGrafter"/>
</dbReference>